<comment type="caution">
    <text evidence="1">The sequence shown here is derived from an EMBL/GenBank/DDBJ whole genome shotgun (WGS) entry which is preliminary data.</text>
</comment>
<protein>
    <recommendedName>
        <fullName evidence="3">Phage protein</fullName>
    </recommendedName>
</protein>
<evidence type="ECO:0008006" key="3">
    <source>
        <dbReference type="Google" id="ProtNLM"/>
    </source>
</evidence>
<gene>
    <name evidence="1" type="ORF">J40TS1_00490</name>
</gene>
<evidence type="ECO:0000313" key="1">
    <source>
        <dbReference type="EMBL" id="GIP14407.1"/>
    </source>
</evidence>
<dbReference type="Proteomes" id="UP000683139">
    <property type="component" value="Unassembled WGS sequence"/>
</dbReference>
<evidence type="ECO:0000313" key="2">
    <source>
        <dbReference type="Proteomes" id="UP000683139"/>
    </source>
</evidence>
<reference evidence="1" key="1">
    <citation type="submission" date="2021-03" db="EMBL/GenBank/DDBJ databases">
        <title>Antimicrobial resistance genes in bacteria isolated from Japanese honey, and their potential for conferring macrolide and lincosamide resistance in the American foulbrood pathogen Paenibacillus larvae.</title>
        <authorList>
            <person name="Okamoto M."/>
            <person name="Kumagai M."/>
            <person name="Kanamori H."/>
            <person name="Takamatsu D."/>
        </authorList>
    </citation>
    <scope>NUCLEOTIDE SEQUENCE</scope>
    <source>
        <strain evidence="1">J40TS1</strain>
    </source>
</reference>
<name>A0A920CS39_9BACL</name>
<organism evidence="1 2">
    <name type="scientific">Paenibacillus montaniterrae</name>
    <dbReference type="NCBI Taxonomy" id="429341"/>
    <lineage>
        <taxon>Bacteria</taxon>
        <taxon>Bacillati</taxon>
        <taxon>Bacillota</taxon>
        <taxon>Bacilli</taxon>
        <taxon>Bacillales</taxon>
        <taxon>Paenibacillaceae</taxon>
        <taxon>Paenibacillus</taxon>
    </lineage>
</organism>
<sequence>MSRYRKKPVEVEAFLYTGDVGEVYDRLGDKMTQPVSGKVGIVTLEGIVYASPGDYIIKGVKGEFYPCKPDIFELTYEAVKDESNEQR</sequence>
<accession>A0A920CS39</accession>
<dbReference type="EMBL" id="BOSE01000001">
    <property type="protein sequence ID" value="GIP14407.1"/>
    <property type="molecule type" value="Genomic_DNA"/>
</dbReference>
<proteinExistence type="predicted"/>
<keyword evidence="2" id="KW-1185">Reference proteome</keyword>
<dbReference type="RefSeq" id="WP_213512572.1">
    <property type="nucleotide sequence ID" value="NZ_BOSE01000001.1"/>
</dbReference>
<dbReference type="AlphaFoldDB" id="A0A920CS39"/>